<keyword evidence="10" id="KW-1185">Reference proteome</keyword>
<evidence type="ECO:0000256" key="2">
    <source>
        <dbReference type="ARBA" id="ARBA00004496"/>
    </source>
</evidence>
<evidence type="ECO:0000313" key="9">
    <source>
        <dbReference type="EMBL" id="KAG0258007.1"/>
    </source>
</evidence>
<dbReference type="AlphaFoldDB" id="A0A9P6U3T7"/>
<protein>
    <submittedName>
        <fullName evidence="9">Exportin-6</fullName>
    </submittedName>
</protein>
<dbReference type="InterPro" id="IPR040016">
    <property type="entry name" value="XPO6"/>
</dbReference>
<gene>
    <name evidence="9" type="primary">XPO6</name>
    <name evidence="9" type="ORF">BG011_003586</name>
</gene>
<dbReference type="PANTHER" id="PTHR21452:SF4">
    <property type="entry name" value="EXPORTIN-6"/>
    <property type="match status" value="1"/>
</dbReference>
<evidence type="ECO:0000313" key="10">
    <source>
        <dbReference type="Proteomes" id="UP000726737"/>
    </source>
</evidence>
<dbReference type="Proteomes" id="UP000726737">
    <property type="component" value="Unassembled WGS sequence"/>
</dbReference>
<keyword evidence="7" id="KW-0539">Nucleus</keyword>
<keyword evidence="6" id="KW-0653">Protein transport</keyword>
<dbReference type="GO" id="GO:0005634">
    <property type="term" value="C:nucleus"/>
    <property type="evidence" value="ECO:0007669"/>
    <property type="project" value="UniProtKB-SubCell"/>
</dbReference>
<dbReference type="GO" id="GO:0005737">
    <property type="term" value="C:cytoplasm"/>
    <property type="evidence" value="ECO:0007669"/>
    <property type="project" value="UniProtKB-SubCell"/>
</dbReference>
<evidence type="ECO:0000256" key="4">
    <source>
        <dbReference type="ARBA" id="ARBA00022448"/>
    </source>
</evidence>
<comment type="similarity">
    <text evidence="3">Belongs to the exportin family.</text>
</comment>
<dbReference type="GO" id="GO:0006611">
    <property type="term" value="P:protein export from nucleus"/>
    <property type="evidence" value="ECO:0007669"/>
    <property type="project" value="InterPro"/>
</dbReference>
<accession>A0A9P6U3T7</accession>
<reference evidence="9" key="1">
    <citation type="journal article" date="2020" name="Fungal Divers.">
        <title>Resolving the Mortierellaceae phylogeny through synthesis of multi-gene phylogenetics and phylogenomics.</title>
        <authorList>
            <person name="Vandepol N."/>
            <person name="Liber J."/>
            <person name="Desiro A."/>
            <person name="Na H."/>
            <person name="Kennedy M."/>
            <person name="Barry K."/>
            <person name="Grigoriev I.V."/>
            <person name="Miller A.N."/>
            <person name="O'Donnell K."/>
            <person name="Stajich J.E."/>
            <person name="Bonito G."/>
        </authorList>
    </citation>
    <scope>NUCLEOTIDE SEQUENCE</scope>
    <source>
        <strain evidence="9">KOD948</strain>
    </source>
</reference>
<evidence type="ECO:0000256" key="5">
    <source>
        <dbReference type="ARBA" id="ARBA00022490"/>
    </source>
</evidence>
<evidence type="ECO:0000256" key="1">
    <source>
        <dbReference type="ARBA" id="ARBA00004123"/>
    </source>
</evidence>
<feature type="region of interest" description="Disordered" evidence="8">
    <location>
        <begin position="954"/>
        <end position="973"/>
    </location>
</feature>
<comment type="caution">
    <text evidence="9">The sequence shown here is derived from an EMBL/GenBank/DDBJ whole genome shotgun (WGS) entry which is preliminary data.</text>
</comment>
<proteinExistence type="inferred from homology"/>
<evidence type="ECO:0000256" key="7">
    <source>
        <dbReference type="ARBA" id="ARBA00023242"/>
    </source>
</evidence>
<comment type="subcellular location">
    <subcellularLocation>
        <location evidence="2">Cytoplasm</location>
    </subcellularLocation>
    <subcellularLocation>
        <location evidence="1">Nucleus</location>
    </subcellularLocation>
</comment>
<evidence type="ECO:0000256" key="6">
    <source>
        <dbReference type="ARBA" id="ARBA00022927"/>
    </source>
</evidence>
<dbReference type="PANTHER" id="PTHR21452">
    <property type="entry name" value="EXPORTIN-6"/>
    <property type="match status" value="1"/>
</dbReference>
<dbReference type="EMBL" id="JAAAJA010000237">
    <property type="protein sequence ID" value="KAG0258007.1"/>
    <property type="molecule type" value="Genomic_DNA"/>
</dbReference>
<name>A0A9P6U3T7_9FUNG</name>
<evidence type="ECO:0000256" key="8">
    <source>
        <dbReference type="SAM" id="MobiDB-lite"/>
    </source>
</evidence>
<keyword evidence="4" id="KW-0813">Transport</keyword>
<organism evidence="9 10">
    <name type="scientific">Mortierella polycephala</name>
    <dbReference type="NCBI Taxonomy" id="41804"/>
    <lineage>
        <taxon>Eukaryota</taxon>
        <taxon>Fungi</taxon>
        <taxon>Fungi incertae sedis</taxon>
        <taxon>Mucoromycota</taxon>
        <taxon>Mortierellomycotina</taxon>
        <taxon>Mortierellomycetes</taxon>
        <taxon>Mortierellales</taxon>
        <taxon>Mortierellaceae</taxon>
        <taxon>Mortierella</taxon>
    </lineage>
</organism>
<dbReference type="GO" id="GO:0005049">
    <property type="term" value="F:nuclear export signal receptor activity"/>
    <property type="evidence" value="ECO:0007669"/>
    <property type="project" value="InterPro"/>
</dbReference>
<sequence length="1024" mass="114428">MRRSSINALMMESRRNSIESTFVSGSHMDSHSRKTCMMALRTLTTLLSCPGLDPRQISFSASISTVLRFATLHQNKTVELGILALSCLNGLVARPGYLATNQEALTSSVRIMADLIRYFNEVKDGIDDIDESYLQMFMHFVSLFCTWTHLERAEKALGVSIPDFLASFSRFTLEKVSVDYLKVCMDVWKSLLDALIQGASDLDRPIPAQHPLRRVQGAVLAFMSELVDKFYKMKGALRSEDAFTTFEVEDEEDLGDLTELVQSFVGLVGELFTEEVIEMLNPLLTQQLELYSRRELDECKTLPVTLGILSRVAYNFLQDFERRREYTSNLIIHLTRMTKLSMEYYLAAISDASNFGKDGPDLTGTTTLALFDCLIPLIPWLNHLWKFETDPTMHNNAQAMTPIARDIYQEMAQICSDLFRKLLPMSSSKGLPEQSLIPSSTMDTFLGPVSGSCSALDRKLLLASVRTLSVLTLHVRIPASLLTAHSFSFWGLDSIRELASSLSQNLMTNSNFMGTEFVPSETTVASEDEERKGITPNDELFCLAYVALSNGIALDPKASQDHQAYGNLVAPAIYPLQNILQESRTSQGNFMDSSEVKFRIHRSLTVLRALINSVTEASVASRIVVYEGLKSALPLVHEYFEIYAENHALVKSLYRQVGEGHCMELARVLMERLTSPPLLESALSQTHQHHQQSLHQRSFVLQQQKAVERIHLSLSVLKAILELPGKDVTLILSEFLQFLLIQLGPKLVGAQHQQLNNGSSKPTGSLGTYQETNQGMQEEGLDANVNDLLALFYTTIQTLLTHHCRFFFVNARAIPAAGGQDVNDHDSQRAQALQKCMEFLAHGLHCPEPDLVRRTIEILSSLQDHNLCRLFERSEFQLNFRFEFLQILLRLALGHQQDLLLEEIAGLIHKMVKGDRDGDEKFLSVWNGDLKRFVAALEPHHVLATASSVSTSAAAVSSTGSPQPGQPGDSPSPRAVMLSNARYSDAMKEALWMDIAQLGDSSTYREGLYDFVNDAQVYAQSLIA</sequence>
<dbReference type="OrthoDB" id="10261013at2759"/>
<keyword evidence="5" id="KW-0963">Cytoplasm</keyword>
<evidence type="ECO:0000256" key="3">
    <source>
        <dbReference type="ARBA" id="ARBA00009466"/>
    </source>
</evidence>